<proteinExistence type="predicted"/>
<dbReference type="EMBL" id="HG937691">
    <property type="protein sequence ID" value="CDP33398.1"/>
    <property type="molecule type" value="Genomic_DNA"/>
</dbReference>
<evidence type="ECO:0000313" key="1">
    <source>
        <dbReference type="EMBL" id="CDP33398.1"/>
    </source>
</evidence>
<accession>A0A060SXD5</accession>
<organism evidence="1">
    <name type="scientific">Blastobotrys adeninivorans</name>
    <name type="common">Yeast</name>
    <name type="synonym">Arxula adeninivorans</name>
    <dbReference type="NCBI Taxonomy" id="409370"/>
    <lineage>
        <taxon>Eukaryota</taxon>
        <taxon>Fungi</taxon>
        <taxon>Dikarya</taxon>
        <taxon>Ascomycota</taxon>
        <taxon>Saccharomycotina</taxon>
        <taxon>Dipodascomycetes</taxon>
        <taxon>Dipodascales</taxon>
        <taxon>Trichomonascaceae</taxon>
        <taxon>Blastobotrys</taxon>
    </lineage>
</organism>
<dbReference type="InterPro" id="IPR053720">
    <property type="entry name" value="Psm_Assembly_Chaperone"/>
</dbReference>
<dbReference type="AlphaFoldDB" id="A0A060SXD5"/>
<dbReference type="Gene3D" id="3.30.230.90">
    <property type="match status" value="1"/>
</dbReference>
<gene>
    <name evidence="1" type="ORF">GNLVRS02_ARAD1A08514g</name>
</gene>
<reference evidence="1" key="2">
    <citation type="submission" date="2014-06" db="EMBL/GenBank/DDBJ databases">
        <title>The complete genome of Blastobotrys (Arxula) adeninivorans LS3 - a yeast of biotechnological interest.</title>
        <authorList>
            <person name="Kunze G."/>
            <person name="Gaillardin C."/>
            <person name="Czernicka M."/>
            <person name="Durrens P."/>
            <person name="Martin T."/>
            <person name="Boer E."/>
            <person name="Gabaldon T."/>
            <person name="Cruz J."/>
            <person name="Talla E."/>
            <person name="Marck C."/>
            <person name="Goffeau A."/>
            <person name="Barbe V."/>
            <person name="Baret P."/>
            <person name="Baronian K."/>
            <person name="Beier S."/>
            <person name="Bleykasten C."/>
            <person name="Bode R."/>
            <person name="Casaregola S."/>
            <person name="Despons L."/>
            <person name="Fairhead C."/>
            <person name="Giersberg M."/>
            <person name="Gierski P."/>
            <person name="Hahnel U."/>
            <person name="Hartmann A."/>
            <person name="Jankowska D."/>
            <person name="Jubin C."/>
            <person name="Jung P."/>
            <person name="Lafontaine I."/>
            <person name="Leh-Louis V."/>
            <person name="Lemaire M."/>
            <person name="Marcet-Houben M."/>
            <person name="Mascher M."/>
            <person name="Morel G."/>
            <person name="Richard G.-F."/>
            <person name="Riechen J."/>
            <person name="Sacerdot C."/>
            <person name="Sarkar A."/>
            <person name="Savel G."/>
            <person name="Schacherer J."/>
            <person name="Sherman D."/>
            <person name="Straub M.-L."/>
            <person name="Stein N."/>
            <person name="Thierry A."/>
            <person name="Trautwein-Schult A."/>
            <person name="Westhof E."/>
            <person name="Worch S."/>
            <person name="Dujon B."/>
            <person name="Souciet J.-L."/>
            <person name="Wincker P."/>
            <person name="Scholz U."/>
            <person name="Neuveglise N."/>
        </authorList>
    </citation>
    <scope>NUCLEOTIDE SEQUENCE</scope>
    <source>
        <strain evidence="1">LS3</strain>
    </source>
</reference>
<protein>
    <submittedName>
        <fullName evidence="1">ARAD1A08514p</fullName>
    </submittedName>
</protein>
<reference evidence="1" key="1">
    <citation type="submission" date="2014-02" db="EMBL/GenBank/DDBJ databases">
        <authorList>
            <person name="Genoscope - CEA"/>
        </authorList>
    </citation>
    <scope>NUCLEOTIDE SEQUENCE</scope>
    <source>
        <strain evidence="1">LS3</strain>
    </source>
</reference>
<dbReference type="PhylomeDB" id="A0A060SXD5"/>
<name>A0A060SXD5_BLAAD</name>
<sequence length="147" mass="16203">MDSKSAQGKVDDQTLDVVVIGFADKISVMIYGDGRLGKLYYVPLSATVSQLHPVGMEDGPRDQQVDMFPLPHLTPMPLIGADSNDIQGRLYASQVASTISRQSPEEKRTVVIGLGPDIGPRVDEPITAHHRKQLVEVIRLVEQCRVW</sequence>